<comment type="caution">
    <text evidence="2">The sequence shown here is derived from an EMBL/GenBank/DDBJ whole genome shotgun (WGS) entry which is preliminary data.</text>
</comment>
<dbReference type="InterPro" id="IPR024775">
    <property type="entry name" value="DinB-like"/>
</dbReference>
<evidence type="ECO:0000259" key="1">
    <source>
        <dbReference type="Pfam" id="PF12867"/>
    </source>
</evidence>
<dbReference type="EMBL" id="JBHUOQ010000005">
    <property type="protein sequence ID" value="MFD2831350.1"/>
    <property type="molecule type" value="Genomic_DNA"/>
</dbReference>
<feature type="domain" description="DinB-like" evidence="1">
    <location>
        <begin position="18"/>
        <end position="142"/>
    </location>
</feature>
<evidence type="ECO:0000313" key="2">
    <source>
        <dbReference type="EMBL" id="MFD2831350.1"/>
    </source>
</evidence>
<dbReference type="SUPFAM" id="SSF109854">
    <property type="entry name" value="DinB/YfiT-like putative metalloenzymes"/>
    <property type="match status" value="1"/>
</dbReference>
<dbReference type="RefSeq" id="WP_377775526.1">
    <property type="nucleotide sequence ID" value="NZ_JBHUOQ010000005.1"/>
</dbReference>
<name>A0ABW5WWY1_9STAP</name>
<evidence type="ECO:0000313" key="3">
    <source>
        <dbReference type="Proteomes" id="UP001597519"/>
    </source>
</evidence>
<dbReference type="Pfam" id="PF12867">
    <property type="entry name" value="DinB_2"/>
    <property type="match status" value="1"/>
</dbReference>
<accession>A0ABW5WWY1</accession>
<dbReference type="Proteomes" id="UP001597519">
    <property type="component" value="Unassembled WGS sequence"/>
</dbReference>
<organism evidence="2 3">
    <name type="scientific">Corticicoccus populi</name>
    <dbReference type="NCBI Taxonomy" id="1812821"/>
    <lineage>
        <taxon>Bacteria</taxon>
        <taxon>Bacillati</taxon>
        <taxon>Bacillota</taxon>
        <taxon>Bacilli</taxon>
        <taxon>Bacillales</taxon>
        <taxon>Staphylococcaceae</taxon>
        <taxon>Corticicoccus</taxon>
    </lineage>
</organism>
<dbReference type="InterPro" id="IPR034660">
    <property type="entry name" value="DinB/YfiT-like"/>
</dbReference>
<proteinExistence type="predicted"/>
<keyword evidence="3" id="KW-1185">Reference proteome</keyword>
<reference evidence="3" key="1">
    <citation type="journal article" date="2019" name="Int. J. Syst. Evol. Microbiol.">
        <title>The Global Catalogue of Microorganisms (GCM) 10K type strain sequencing project: providing services to taxonomists for standard genome sequencing and annotation.</title>
        <authorList>
            <consortium name="The Broad Institute Genomics Platform"/>
            <consortium name="The Broad Institute Genome Sequencing Center for Infectious Disease"/>
            <person name="Wu L."/>
            <person name="Ma J."/>
        </authorList>
    </citation>
    <scope>NUCLEOTIDE SEQUENCE [LARGE SCALE GENOMIC DNA]</scope>
    <source>
        <strain evidence="3">KCTC 33575</strain>
    </source>
</reference>
<gene>
    <name evidence="2" type="ORF">ACFSX4_12820</name>
</gene>
<protein>
    <submittedName>
        <fullName evidence="2">DinB family protein</fullName>
    </submittedName>
</protein>
<sequence>MNKTLTRYLDTTEYISKLREIPETELNEPIKPDKWSIKQIVFHMYYWDRLILNDCVPAMSESKLPAFPDHDMHNKKGMSHINDFSTGEVLDIFIDMRQAVCDALLEIDDDTRFTIGSGKRRFSRDSFVKMFIEHDRHHLEQIDEKLNG</sequence>
<dbReference type="Gene3D" id="1.20.120.450">
    <property type="entry name" value="dinb family like domain"/>
    <property type="match status" value="1"/>
</dbReference>